<reference evidence="2 3" key="1">
    <citation type="submission" date="2017-04" db="EMBL/GenBank/DDBJ databases">
        <authorList>
            <person name="Afonso C.L."/>
            <person name="Miller P.J."/>
            <person name="Scott M.A."/>
            <person name="Spackman E."/>
            <person name="Goraichik I."/>
            <person name="Dimitrov K.M."/>
            <person name="Suarez D.L."/>
            <person name="Swayne D.E."/>
        </authorList>
    </citation>
    <scope>NUCLEOTIDE SEQUENCE [LARGE SCALE GENOMIC DNA]</scope>
    <source>
        <strain evidence="2 3">CGMCC 1.12708</strain>
    </source>
</reference>
<dbReference type="RefSeq" id="WP_084017450.1">
    <property type="nucleotide sequence ID" value="NZ_FWXS01000005.1"/>
</dbReference>
<dbReference type="EMBL" id="FWXS01000005">
    <property type="protein sequence ID" value="SMC67812.1"/>
    <property type="molecule type" value="Genomic_DNA"/>
</dbReference>
<evidence type="ECO:0000313" key="2">
    <source>
        <dbReference type="EMBL" id="SMC67812.1"/>
    </source>
</evidence>
<evidence type="ECO:0000313" key="3">
    <source>
        <dbReference type="Proteomes" id="UP000192393"/>
    </source>
</evidence>
<feature type="signal peptide" evidence="1">
    <location>
        <begin position="1"/>
        <end position="20"/>
    </location>
</feature>
<sequence>MTKKIISFILFIFISIVASAQTVEEFLTADTWNIAYKISEAGERTEEAEETIQSNWVKFNADGSFETPDKMTGRNKGKWRYNPETNAITFTERGSTYKAIVEEISDIGLLLNYADNGGFKIGLIHYVFIPKIKSNEQTEAILTSGKWMVNLKRYDGDITEKTPDEQKEETWYVFNADNTYQKSEYTGGESATISEGSWFLDDKFQLNIDASENTIYTVVGDNSKLIFTTTTGGYNTIEMTKAK</sequence>
<name>A0A1W2B542_9FLAO</name>
<evidence type="ECO:0000256" key="1">
    <source>
        <dbReference type="SAM" id="SignalP"/>
    </source>
</evidence>
<organism evidence="2 3">
    <name type="scientific">Moheibacter sediminis</name>
    <dbReference type="NCBI Taxonomy" id="1434700"/>
    <lineage>
        <taxon>Bacteria</taxon>
        <taxon>Pseudomonadati</taxon>
        <taxon>Bacteroidota</taxon>
        <taxon>Flavobacteriia</taxon>
        <taxon>Flavobacteriales</taxon>
        <taxon>Weeksellaceae</taxon>
        <taxon>Moheibacter</taxon>
    </lineage>
</organism>
<feature type="chain" id="PRO_5013003771" description="Lipocalin-like domain-containing protein" evidence="1">
    <location>
        <begin position="21"/>
        <end position="243"/>
    </location>
</feature>
<keyword evidence="3" id="KW-1185">Reference proteome</keyword>
<dbReference type="STRING" id="1434700.SAMN06296427_105252"/>
<protein>
    <recommendedName>
        <fullName evidence="4">Lipocalin-like domain-containing protein</fullName>
    </recommendedName>
</protein>
<gene>
    <name evidence="2" type="ORF">SAMN06296427_105252</name>
</gene>
<evidence type="ECO:0008006" key="4">
    <source>
        <dbReference type="Google" id="ProtNLM"/>
    </source>
</evidence>
<dbReference type="Proteomes" id="UP000192393">
    <property type="component" value="Unassembled WGS sequence"/>
</dbReference>
<dbReference type="OrthoDB" id="1495217at2"/>
<accession>A0A1W2B542</accession>
<proteinExistence type="predicted"/>
<keyword evidence="1" id="KW-0732">Signal</keyword>
<dbReference type="AlphaFoldDB" id="A0A1W2B542"/>